<dbReference type="GO" id="GO:0042285">
    <property type="term" value="F:xylosyltransferase activity"/>
    <property type="evidence" value="ECO:0000318"/>
    <property type="project" value="GO_Central"/>
</dbReference>
<keyword evidence="4" id="KW-1133">Transmembrane helix</keyword>
<evidence type="ECO:0000256" key="6">
    <source>
        <dbReference type="ARBA" id="ARBA00023180"/>
    </source>
</evidence>
<evidence type="ECO:0000256" key="3">
    <source>
        <dbReference type="ARBA" id="ARBA00022968"/>
    </source>
</evidence>
<dbReference type="OMA" id="WWSEREP"/>
<comment type="subcellular location">
    <subcellularLocation>
        <location evidence="1">Membrane</location>
        <topology evidence="1">Single-pass type II membrane protein</topology>
    </subcellularLocation>
</comment>
<dbReference type="ExpressionAtlas" id="A0A2K3DIQ3">
    <property type="expression patterns" value="baseline and differential"/>
</dbReference>
<evidence type="ECO:0000256" key="2">
    <source>
        <dbReference type="ARBA" id="ARBA00022692"/>
    </source>
</evidence>
<dbReference type="GeneID" id="5726538"/>
<dbReference type="Gramene" id="PNW80405">
    <property type="protein sequence ID" value="PNW80405"/>
    <property type="gene ID" value="CHLRE_07g316400v5"/>
</dbReference>
<dbReference type="GO" id="GO:0035269">
    <property type="term" value="P:protein O-linked glycosylation via mannose"/>
    <property type="evidence" value="ECO:0000318"/>
    <property type="project" value="GO_Central"/>
</dbReference>
<dbReference type="Pfam" id="PF13896">
    <property type="entry name" value="Glyco_transf_49"/>
    <property type="match status" value="1"/>
</dbReference>
<name>A0A2K3DIQ3_CHLRE</name>
<keyword evidence="2" id="KW-0812">Transmembrane</keyword>
<dbReference type="PANTHER" id="PTHR12270">
    <property type="entry name" value="GLYCOSYLTRANSFERASE-RELATED"/>
    <property type="match status" value="1"/>
</dbReference>
<dbReference type="GO" id="GO:0016020">
    <property type="term" value="C:membrane"/>
    <property type="evidence" value="ECO:0007669"/>
    <property type="project" value="UniProtKB-SubCell"/>
</dbReference>
<evidence type="ECO:0000256" key="7">
    <source>
        <dbReference type="SAM" id="MobiDB-lite"/>
    </source>
</evidence>
<protein>
    <submittedName>
        <fullName evidence="8">Uncharacterized protein</fullName>
    </submittedName>
</protein>
<gene>
    <name evidence="8" type="ORF">CHLRE_07g316400v5</name>
</gene>
<dbReference type="Proteomes" id="UP000006906">
    <property type="component" value="Chromosome 7"/>
</dbReference>
<evidence type="ECO:0000313" key="9">
    <source>
        <dbReference type="Proteomes" id="UP000006906"/>
    </source>
</evidence>
<dbReference type="OrthoDB" id="411524at2759"/>
<dbReference type="KEGG" id="cre:CHLRE_07g316400v5"/>
<feature type="compositionally biased region" description="Basic residues" evidence="7">
    <location>
        <begin position="461"/>
        <end position="471"/>
    </location>
</feature>
<proteinExistence type="predicted"/>
<reference evidence="8 9" key="1">
    <citation type="journal article" date="2007" name="Science">
        <title>The Chlamydomonas genome reveals the evolution of key animal and plant functions.</title>
        <authorList>
            <person name="Merchant S.S."/>
            <person name="Prochnik S.E."/>
            <person name="Vallon O."/>
            <person name="Harris E.H."/>
            <person name="Karpowicz S.J."/>
            <person name="Witman G.B."/>
            <person name="Terry A."/>
            <person name="Salamov A."/>
            <person name="Fritz-Laylin L.K."/>
            <person name="Marechal-Drouard L."/>
            <person name="Marshall W.F."/>
            <person name="Qu L.H."/>
            <person name="Nelson D.R."/>
            <person name="Sanderfoot A.A."/>
            <person name="Spalding M.H."/>
            <person name="Kapitonov V.V."/>
            <person name="Ren Q."/>
            <person name="Ferris P."/>
            <person name="Lindquist E."/>
            <person name="Shapiro H."/>
            <person name="Lucas S.M."/>
            <person name="Grimwood J."/>
            <person name="Schmutz J."/>
            <person name="Cardol P."/>
            <person name="Cerutti H."/>
            <person name="Chanfreau G."/>
            <person name="Chen C.L."/>
            <person name="Cognat V."/>
            <person name="Croft M.T."/>
            <person name="Dent R."/>
            <person name="Dutcher S."/>
            <person name="Fernandez E."/>
            <person name="Fukuzawa H."/>
            <person name="Gonzalez-Ballester D."/>
            <person name="Gonzalez-Halphen D."/>
            <person name="Hallmann A."/>
            <person name="Hanikenne M."/>
            <person name="Hippler M."/>
            <person name="Inwood W."/>
            <person name="Jabbari K."/>
            <person name="Kalanon M."/>
            <person name="Kuras R."/>
            <person name="Lefebvre P.A."/>
            <person name="Lemaire S.D."/>
            <person name="Lobanov A.V."/>
            <person name="Lohr M."/>
            <person name="Manuell A."/>
            <person name="Meier I."/>
            <person name="Mets L."/>
            <person name="Mittag M."/>
            <person name="Mittelmeier T."/>
            <person name="Moroney J.V."/>
            <person name="Moseley J."/>
            <person name="Napoli C."/>
            <person name="Nedelcu A.M."/>
            <person name="Niyogi K."/>
            <person name="Novoselov S.V."/>
            <person name="Paulsen I.T."/>
            <person name="Pazour G."/>
            <person name="Purton S."/>
            <person name="Ral J.P."/>
            <person name="Riano-Pachon D.M."/>
            <person name="Riekhof W."/>
            <person name="Rymarquis L."/>
            <person name="Schroda M."/>
            <person name="Stern D."/>
            <person name="Umen J."/>
            <person name="Willows R."/>
            <person name="Wilson N."/>
            <person name="Zimmer S.L."/>
            <person name="Allmer J."/>
            <person name="Balk J."/>
            <person name="Bisova K."/>
            <person name="Chen C.J."/>
            <person name="Elias M."/>
            <person name="Gendler K."/>
            <person name="Hauser C."/>
            <person name="Lamb M.R."/>
            <person name="Ledford H."/>
            <person name="Long J.C."/>
            <person name="Minagawa J."/>
            <person name="Page M.D."/>
            <person name="Pan J."/>
            <person name="Pootakham W."/>
            <person name="Roje S."/>
            <person name="Rose A."/>
            <person name="Stahlberg E."/>
            <person name="Terauchi A.M."/>
            <person name="Yang P."/>
            <person name="Ball S."/>
            <person name="Bowler C."/>
            <person name="Dieckmann C.L."/>
            <person name="Gladyshev V.N."/>
            <person name="Green P."/>
            <person name="Jorgensen R."/>
            <person name="Mayfield S."/>
            <person name="Mueller-Roeber B."/>
            <person name="Rajamani S."/>
            <person name="Sayre R.T."/>
            <person name="Brokstein P."/>
            <person name="Dubchak I."/>
            <person name="Goodstein D."/>
            <person name="Hornick L."/>
            <person name="Huang Y.W."/>
            <person name="Jhaveri J."/>
            <person name="Luo Y."/>
            <person name="Martinez D."/>
            <person name="Ngau W.C."/>
            <person name="Otillar B."/>
            <person name="Poliakov A."/>
            <person name="Porter A."/>
            <person name="Szajkowski L."/>
            <person name="Werner G."/>
            <person name="Zhou K."/>
            <person name="Grigoriev I.V."/>
            <person name="Rokhsar D.S."/>
            <person name="Grossman A.R."/>
        </authorList>
    </citation>
    <scope>NUCLEOTIDE SEQUENCE [LARGE SCALE GENOMIC DNA]</scope>
    <source>
        <strain evidence="9">CC-503</strain>
    </source>
</reference>
<evidence type="ECO:0000313" key="8">
    <source>
        <dbReference type="EMBL" id="PNW80405.1"/>
    </source>
</evidence>
<sequence length="471" mass="50200">MASKPVNLIISRVWWSEREPVLPLTVFSTATLDRLHHLEALCRMLPGAAVSGAVFLPLVQRKGGALAGANADLLRAAQKRLQDLHDRLEWGRDSTGSSTTGSSATRTIGIDGAGATAVCSLHLVLLTEVTSDPGLAALVPINSLRNVALLAARTPLVAMIDVDLAPCEGLAGRLLRDVSRVQGLQAERDAMWVLPAWESSPQLAQAEAEAVVQAARTGDKPRLAALWSSHRIRTFSEDVYARGHNATDFSRWLRSPKPYVVQYETGYEPWGIVAREHYLQWPFDERFRGCFRDKVTQVASLARSARLRFTVLPDAWLIHQPHLSSAAAQIAFNRTNITAGGGGGRGGGAAGTGALEAAAAARAPADKLAEASQAHVRALQKMVRYRGLNTTKFTLHKAHSMLTSDGAYAAMAAGAYKPAVGGQWRACAGALPWLQQQGGAGWSGGSGGRGDGGAGSGGWRGAHRRRGRLRG</sequence>
<feature type="region of interest" description="Disordered" evidence="7">
    <location>
        <begin position="438"/>
        <end position="471"/>
    </location>
</feature>
<keyword evidence="9" id="KW-1185">Reference proteome</keyword>
<feature type="compositionally biased region" description="Gly residues" evidence="7">
    <location>
        <begin position="438"/>
        <end position="460"/>
    </location>
</feature>
<dbReference type="GO" id="GO:0015020">
    <property type="term" value="F:glucuronosyltransferase activity"/>
    <property type="evidence" value="ECO:0000318"/>
    <property type="project" value="GO_Central"/>
</dbReference>
<keyword evidence="3" id="KW-0735">Signal-anchor</keyword>
<keyword evidence="5" id="KW-0472">Membrane</keyword>
<dbReference type="AlphaFoldDB" id="A0A2K3DIQ3"/>
<accession>A0A2K3DIQ3</accession>
<dbReference type="EMBL" id="CM008968">
    <property type="protein sequence ID" value="PNW80405.1"/>
    <property type="molecule type" value="Genomic_DNA"/>
</dbReference>
<dbReference type="InParanoid" id="A0A2K3DIQ3"/>
<evidence type="ECO:0000256" key="4">
    <source>
        <dbReference type="ARBA" id="ARBA00022989"/>
    </source>
</evidence>
<dbReference type="RefSeq" id="XP_042922450.1">
    <property type="nucleotide sequence ID" value="XM_043063882.1"/>
</dbReference>
<keyword evidence="6" id="KW-0325">Glycoprotein</keyword>
<dbReference type="PANTHER" id="PTHR12270:SF52">
    <property type="entry name" value="GLYCOSYLTRANSFERASE-LIKE PROTEIN GNT13-RELATED"/>
    <property type="match status" value="1"/>
</dbReference>
<dbReference type="InterPro" id="IPR051292">
    <property type="entry name" value="Xyl/GlcA_transferase"/>
</dbReference>
<evidence type="ECO:0000256" key="5">
    <source>
        <dbReference type="ARBA" id="ARBA00023136"/>
    </source>
</evidence>
<organism evidence="8 9">
    <name type="scientific">Chlamydomonas reinhardtii</name>
    <name type="common">Chlamydomonas smithii</name>
    <dbReference type="NCBI Taxonomy" id="3055"/>
    <lineage>
        <taxon>Eukaryota</taxon>
        <taxon>Viridiplantae</taxon>
        <taxon>Chlorophyta</taxon>
        <taxon>core chlorophytes</taxon>
        <taxon>Chlorophyceae</taxon>
        <taxon>CS clade</taxon>
        <taxon>Chlamydomonadales</taxon>
        <taxon>Chlamydomonadaceae</taxon>
        <taxon>Chlamydomonas</taxon>
    </lineage>
</organism>
<evidence type="ECO:0000256" key="1">
    <source>
        <dbReference type="ARBA" id="ARBA00004606"/>
    </source>
</evidence>